<evidence type="ECO:0000256" key="1">
    <source>
        <dbReference type="ARBA" id="ARBA00004275"/>
    </source>
</evidence>
<evidence type="ECO:0000313" key="7">
    <source>
        <dbReference type="Proteomes" id="UP000540698"/>
    </source>
</evidence>
<evidence type="ECO:0000256" key="5">
    <source>
        <dbReference type="ARBA" id="ARBA00023140"/>
    </source>
</evidence>
<evidence type="ECO:0000256" key="3">
    <source>
        <dbReference type="ARBA" id="ARBA00022857"/>
    </source>
</evidence>
<comment type="similarity">
    <text evidence="2">Belongs to the short-chain dehydrogenases/reductases (SDR) family.</text>
</comment>
<evidence type="ECO:0000256" key="2">
    <source>
        <dbReference type="ARBA" id="ARBA00006484"/>
    </source>
</evidence>
<keyword evidence="7" id="KW-1185">Reference proteome</keyword>
<name>A0A7X6L3P3_9NOCA</name>
<dbReference type="SUPFAM" id="SSF51735">
    <property type="entry name" value="NAD(P)-binding Rossmann-fold domains"/>
    <property type="match status" value="1"/>
</dbReference>
<dbReference type="Proteomes" id="UP000540698">
    <property type="component" value="Unassembled WGS sequence"/>
</dbReference>
<evidence type="ECO:0000256" key="4">
    <source>
        <dbReference type="ARBA" id="ARBA00023002"/>
    </source>
</evidence>
<proteinExistence type="inferred from homology"/>
<dbReference type="PANTHER" id="PTHR42808">
    <property type="entry name" value="HYDROXYSTEROID DEHYDROGENASE-LIKE PROTEIN 2"/>
    <property type="match status" value="1"/>
</dbReference>
<dbReference type="InterPro" id="IPR002347">
    <property type="entry name" value="SDR_fam"/>
</dbReference>
<dbReference type="Pfam" id="PF00106">
    <property type="entry name" value="adh_short"/>
    <property type="match status" value="1"/>
</dbReference>
<keyword evidence="4" id="KW-0560">Oxidoreductase</keyword>
<dbReference type="InterPro" id="IPR036291">
    <property type="entry name" value="NAD(P)-bd_dom_sf"/>
</dbReference>
<dbReference type="GO" id="GO:0016491">
    <property type="term" value="F:oxidoreductase activity"/>
    <property type="evidence" value="ECO:0007669"/>
    <property type="project" value="UniProtKB-KW"/>
</dbReference>
<keyword evidence="3" id="KW-0521">NADP</keyword>
<dbReference type="EMBL" id="JAAXOS010000006">
    <property type="protein sequence ID" value="NKY27177.1"/>
    <property type="molecule type" value="Genomic_DNA"/>
</dbReference>
<organism evidence="6 7">
    <name type="scientific">Nocardia gamkensis</name>
    <dbReference type="NCBI Taxonomy" id="352869"/>
    <lineage>
        <taxon>Bacteria</taxon>
        <taxon>Bacillati</taxon>
        <taxon>Actinomycetota</taxon>
        <taxon>Actinomycetes</taxon>
        <taxon>Mycobacteriales</taxon>
        <taxon>Nocardiaceae</taxon>
        <taxon>Nocardia</taxon>
    </lineage>
</organism>
<comment type="caution">
    <text evidence="6">The sequence shown here is derived from an EMBL/GenBank/DDBJ whole genome shotgun (WGS) entry which is preliminary data.</text>
</comment>
<dbReference type="PANTHER" id="PTHR42808:SF3">
    <property type="entry name" value="HYDROXYSTEROID DEHYDROGENASE-LIKE PROTEIN 2"/>
    <property type="match status" value="1"/>
</dbReference>
<dbReference type="NCBIfam" id="NF006133">
    <property type="entry name" value="PRK08278.1"/>
    <property type="match status" value="1"/>
</dbReference>
<dbReference type="FunFam" id="3.40.50.720:FF:000301">
    <property type="entry name" value="Hydroxysteroid dehydrogenase like 2"/>
    <property type="match status" value="1"/>
</dbReference>
<dbReference type="Gene3D" id="3.40.50.720">
    <property type="entry name" value="NAD(P)-binding Rossmann-like Domain"/>
    <property type="match status" value="1"/>
</dbReference>
<sequence>MNNLLPTPASVRADSTGDLLRGRTALVTGASRGIGRAIAIRFAAEGANVAMIARTQEPHPKLPGTIHTAAADVAAAGGDVLPLVADVRDDKALEEAVDRIVDRFGGIDILVNNAGSVDLTGAEQIGMQRYDHMQSVNVRAPFLLSKLALPHLRLSARAGRNPHILTLSPPLNLSPAHVGNGVAYTVSKYGVSIATIGLAHEFRSHGIAVNSLWPRTKIDTAAVRNLLGGEDAVAASRTPLICADAALLIVTSPASTYTGHLLLDEDVLASHGSTDLDRYRVVPGGGALAADLFVDG</sequence>
<dbReference type="AlphaFoldDB" id="A0A7X6L3P3"/>
<keyword evidence="5" id="KW-0576">Peroxisome</keyword>
<dbReference type="RefSeq" id="WP_062968138.1">
    <property type="nucleotide sequence ID" value="NZ_JAAXOS010000006.1"/>
</dbReference>
<reference evidence="6 7" key="1">
    <citation type="submission" date="2020-04" db="EMBL/GenBank/DDBJ databases">
        <title>MicrobeNet Type strains.</title>
        <authorList>
            <person name="Nicholson A.C."/>
        </authorList>
    </citation>
    <scope>NUCLEOTIDE SEQUENCE [LARGE SCALE GENOMIC DNA]</scope>
    <source>
        <strain evidence="6 7">DSM 44956</strain>
    </source>
</reference>
<accession>A0A7X6L3P3</accession>
<dbReference type="InterPro" id="IPR051935">
    <property type="entry name" value="HSDL2"/>
</dbReference>
<comment type="subcellular location">
    <subcellularLocation>
        <location evidence="1">Peroxisome</location>
    </subcellularLocation>
</comment>
<dbReference type="PRINTS" id="PR00081">
    <property type="entry name" value="GDHRDH"/>
</dbReference>
<gene>
    <name evidence="6" type="ORF">HGB38_13220</name>
</gene>
<evidence type="ECO:0000313" key="6">
    <source>
        <dbReference type="EMBL" id="NKY27177.1"/>
    </source>
</evidence>
<protein>
    <submittedName>
        <fullName evidence="6">SDR family oxidoreductase</fullName>
    </submittedName>
</protein>